<dbReference type="Proteomes" id="UP001148614">
    <property type="component" value="Unassembled WGS sequence"/>
</dbReference>
<protein>
    <submittedName>
        <fullName evidence="1">Uncharacterized protein</fullName>
    </submittedName>
</protein>
<comment type="caution">
    <text evidence="1">The sequence shown here is derived from an EMBL/GenBank/DDBJ whole genome shotgun (WGS) entry which is preliminary data.</text>
</comment>
<gene>
    <name evidence="1" type="ORF">NPX13_g8687</name>
</gene>
<evidence type="ECO:0000313" key="2">
    <source>
        <dbReference type="Proteomes" id="UP001148614"/>
    </source>
</evidence>
<sequence>MLKASNIESLREEGIPYVARAYFEEALMYYPDHPSAIVGLSNILLNIYTEVLLPPPAIPSITGEMALNEVSHNLAKVKNYALSQMDVSSVLSATPLGLGRDTRRDMGVPGI</sequence>
<dbReference type="EMBL" id="JANPWZ010001953">
    <property type="protein sequence ID" value="KAJ3562114.1"/>
    <property type="molecule type" value="Genomic_DNA"/>
</dbReference>
<keyword evidence="2" id="KW-1185">Reference proteome</keyword>
<reference evidence="1" key="1">
    <citation type="submission" date="2022-07" db="EMBL/GenBank/DDBJ databases">
        <title>Genome Sequence of Xylaria arbuscula.</title>
        <authorList>
            <person name="Buettner E."/>
        </authorList>
    </citation>
    <scope>NUCLEOTIDE SEQUENCE</scope>
    <source>
        <strain evidence="1">VT107</strain>
    </source>
</reference>
<dbReference type="VEuPathDB" id="FungiDB:F4678DRAFT_461603"/>
<dbReference type="Gene3D" id="1.25.40.10">
    <property type="entry name" value="Tetratricopeptide repeat domain"/>
    <property type="match status" value="1"/>
</dbReference>
<proteinExistence type="predicted"/>
<dbReference type="InterPro" id="IPR011990">
    <property type="entry name" value="TPR-like_helical_dom_sf"/>
</dbReference>
<evidence type="ECO:0000313" key="1">
    <source>
        <dbReference type="EMBL" id="KAJ3562114.1"/>
    </source>
</evidence>
<accession>A0A9W8N8A3</accession>
<name>A0A9W8N8A3_9PEZI</name>
<organism evidence="1 2">
    <name type="scientific">Xylaria arbuscula</name>
    <dbReference type="NCBI Taxonomy" id="114810"/>
    <lineage>
        <taxon>Eukaryota</taxon>
        <taxon>Fungi</taxon>
        <taxon>Dikarya</taxon>
        <taxon>Ascomycota</taxon>
        <taxon>Pezizomycotina</taxon>
        <taxon>Sordariomycetes</taxon>
        <taxon>Xylariomycetidae</taxon>
        <taxon>Xylariales</taxon>
        <taxon>Xylariaceae</taxon>
        <taxon>Xylaria</taxon>
    </lineage>
</organism>
<dbReference type="AlphaFoldDB" id="A0A9W8N8A3"/>